<feature type="domain" description="ABC transmembrane type-1" evidence="8">
    <location>
        <begin position="93"/>
        <end position="309"/>
    </location>
</feature>
<dbReference type="PROSITE" id="PS50928">
    <property type="entry name" value="ABC_TM1"/>
    <property type="match status" value="1"/>
</dbReference>
<gene>
    <name evidence="9" type="ORF">I8J30_24415</name>
</gene>
<evidence type="ECO:0000256" key="4">
    <source>
        <dbReference type="ARBA" id="ARBA00022692"/>
    </source>
</evidence>
<dbReference type="RefSeq" id="WP_210662607.1">
    <property type="nucleotide sequence ID" value="NZ_JAGKSP010000013.1"/>
</dbReference>
<feature type="transmembrane region" description="Helical" evidence="7">
    <location>
        <begin position="97"/>
        <end position="119"/>
    </location>
</feature>
<keyword evidence="5 7" id="KW-1133">Transmembrane helix</keyword>
<keyword evidence="10" id="KW-1185">Reference proteome</keyword>
<dbReference type="InterPro" id="IPR000515">
    <property type="entry name" value="MetI-like"/>
</dbReference>
<dbReference type="PANTHER" id="PTHR43227">
    <property type="entry name" value="BLL4140 PROTEIN"/>
    <property type="match status" value="1"/>
</dbReference>
<dbReference type="Gene3D" id="1.10.3720.10">
    <property type="entry name" value="MetI-like"/>
    <property type="match status" value="1"/>
</dbReference>
<comment type="caution">
    <text evidence="9">The sequence shown here is derived from an EMBL/GenBank/DDBJ whole genome shotgun (WGS) entry which is preliminary data.</text>
</comment>
<evidence type="ECO:0000313" key="10">
    <source>
        <dbReference type="Proteomes" id="UP000673394"/>
    </source>
</evidence>
<feature type="transmembrane region" description="Helical" evidence="7">
    <location>
        <begin position="179"/>
        <end position="204"/>
    </location>
</feature>
<evidence type="ECO:0000313" key="9">
    <source>
        <dbReference type="EMBL" id="MBP3965869.1"/>
    </source>
</evidence>
<dbReference type="InterPro" id="IPR035906">
    <property type="entry name" value="MetI-like_sf"/>
</dbReference>
<evidence type="ECO:0000256" key="7">
    <source>
        <dbReference type="RuleBase" id="RU363032"/>
    </source>
</evidence>
<organism evidence="9 10">
    <name type="scientific">Paenibacillus lignilyticus</name>
    <dbReference type="NCBI Taxonomy" id="1172615"/>
    <lineage>
        <taxon>Bacteria</taxon>
        <taxon>Bacillati</taxon>
        <taxon>Bacillota</taxon>
        <taxon>Bacilli</taxon>
        <taxon>Bacillales</taxon>
        <taxon>Paenibacillaceae</taxon>
        <taxon>Paenibacillus</taxon>
    </lineage>
</organism>
<evidence type="ECO:0000256" key="2">
    <source>
        <dbReference type="ARBA" id="ARBA00022448"/>
    </source>
</evidence>
<evidence type="ECO:0000256" key="5">
    <source>
        <dbReference type="ARBA" id="ARBA00022989"/>
    </source>
</evidence>
<accession>A0ABS5CJ23</accession>
<sequence length="323" mass="36893">MDATVTTEEKTYASTDQTKKDQRKWKTFKKNLPLLSMSLPGVLFKLIFSYLPLLGLIVAFKQFRIDKGIWGSDWSGFKNFEFFFRSDNAWRITRNTILYNGAFIILTMVIAILLAVLLNELTGRWVKVHQTILFLPYFISWVVIGYIVLGLLDHKNGFVNHALISIGKEPIKWYMEAQYWPFILIAAQLWKTVGFSTLVYYAGIIGIDPSYYEAARIDGASRRQMLTRITLPLLTPLIVILVIVGIGNIFRADFGLFYFVPNDSSFLYPVTDVIDTYVYKSLRVMGDIGTSTAIGLYQSVVGFVLVITANSIIRKINRDNSLW</sequence>
<name>A0ABS5CJ23_9BACL</name>
<dbReference type="EMBL" id="JAGKSP010000013">
    <property type="protein sequence ID" value="MBP3965869.1"/>
    <property type="molecule type" value="Genomic_DNA"/>
</dbReference>
<dbReference type="SUPFAM" id="SSF161098">
    <property type="entry name" value="MetI-like"/>
    <property type="match status" value="1"/>
</dbReference>
<reference evidence="9 10" key="1">
    <citation type="submission" date="2021-04" db="EMBL/GenBank/DDBJ databases">
        <title>Paenibacillus sp. DLE-14 whole genome sequence.</title>
        <authorList>
            <person name="Ham Y.J."/>
        </authorList>
    </citation>
    <scope>NUCLEOTIDE SEQUENCE [LARGE SCALE GENOMIC DNA]</scope>
    <source>
        <strain evidence="9 10">DLE-14</strain>
    </source>
</reference>
<evidence type="ECO:0000256" key="6">
    <source>
        <dbReference type="ARBA" id="ARBA00023136"/>
    </source>
</evidence>
<keyword evidence="2 7" id="KW-0813">Transport</keyword>
<comment type="subcellular location">
    <subcellularLocation>
        <location evidence="1 7">Cell membrane</location>
        <topology evidence="1 7">Multi-pass membrane protein</topology>
    </subcellularLocation>
</comment>
<comment type="similarity">
    <text evidence="7">Belongs to the binding-protein-dependent transport system permease family.</text>
</comment>
<evidence type="ECO:0000259" key="8">
    <source>
        <dbReference type="PROSITE" id="PS50928"/>
    </source>
</evidence>
<feature type="transmembrane region" description="Helical" evidence="7">
    <location>
        <begin position="294"/>
        <end position="313"/>
    </location>
</feature>
<keyword evidence="6 7" id="KW-0472">Membrane</keyword>
<dbReference type="Proteomes" id="UP000673394">
    <property type="component" value="Unassembled WGS sequence"/>
</dbReference>
<dbReference type="PANTHER" id="PTHR43227:SF11">
    <property type="entry name" value="BLL4140 PROTEIN"/>
    <property type="match status" value="1"/>
</dbReference>
<dbReference type="CDD" id="cd06261">
    <property type="entry name" value="TM_PBP2"/>
    <property type="match status" value="1"/>
</dbReference>
<feature type="transmembrane region" description="Helical" evidence="7">
    <location>
        <begin position="131"/>
        <end position="152"/>
    </location>
</feature>
<protein>
    <submittedName>
        <fullName evidence="9">Sugar ABC transporter permease</fullName>
    </submittedName>
</protein>
<evidence type="ECO:0000256" key="3">
    <source>
        <dbReference type="ARBA" id="ARBA00022475"/>
    </source>
</evidence>
<keyword evidence="3" id="KW-1003">Cell membrane</keyword>
<keyword evidence="4 7" id="KW-0812">Transmembrane</keyword>
<dbReference type="Pfam" id="PF00528">
    <property type="entry name" value="BPD_transp_1"/>
    <property type="match status" value="1"/>
</dbReference>
<feature type="transmembrane region" description="Helical" evidence="7">
    <location>
        <begin position="32"/>
        <end position="60"/>
    </location>
</feature>
<evidence type="ECO:0000256" key="1">
    <source>
        <dbReference type="ARBA" id="ARBA00004651"/>
    </source>
</evidence>
<proteinExistence type="inferred from homology"/>
<dbReference type="InterPro" id="IPR050809">
    <property type="entry name" value="UgpAE/MalFG_permease"/>
</dbReference>
<feature type="transmembrane region" description="Helical" evidence="7">
    <location>
        <begin position="225"/>
        <end position="250"/>
    </location>
</feature>